<name>A0A0E0LHQ0_ORYPU</name>
<organism evidence="2">
    <name type="scientific">Oryza punctata</name>
    <name type="common">Red rice</name>
    <dbReference type="NCBI Taxonomy" id="4537"/>
    <lineage>
        <taxon>Eukaryota</taxon>
        <taxon>Viridiplantae</taxon>
        <taxon>Streptophyta</taxon>
        <taxon>Embryophyta</taxon>
        <taxon>Tracheophyta</taxon>
        <taxon>Spermatophyta</taxon>
        <taxon>Magnoliopsida</taxon>
        <taxon>Liliopsida</taxon>
        <taxon>Poales</taxon>
        <taxon>Poaceae</taxon>
        <taxon>BOP clade</taxon>
        <taxon>Oryzoideae</taxon>
        <taxon>Oryzeae</taxon>
        <taxon>Oryzinae</taxon>
        <taxon>Oryza</taxon>
    </lineage>
</organism>
<sequence length="78" mass="8146">MEAAAEAGTGGGAGGGRDGTATKKAAACDVAALRKCLEENKGDRSKCQDHIDAFRSSCSTNPPPPPPHSFCVYYPRYE</sequence>
<dbReference type="InterPro" id="IPR009069">
    <property type="entry name" value="Cys_alpha_HP_mot_SF"/>
</dbReference>
<dbReference type="eggNOG" id="ENOG502SD14">
    <property type="taxonomic scope" value="Eukaryota"/>
</dbReference>
<dbReference type="SUPFAM" id="SSF47072">
    <property type="entry name" value="Cysteine alpha-hairpin motif"/>
    <property type="match status" value="1"/>
</dbReference>
<feature type="compositionally biased region" description="Gly residues" evidence="1">
    <location>
        <begin position="8"/>
        <end position="18"/>
    </location>
</feature>
<evidence type="ECO:0000256" key="1">
    <source>
        <dbReference type="SAM" id="MobiDB-lite"/>
    </source>
</evidence>
<dbReference type="HOGENOM" id="CLU_197867_1_0_1"/>
<dbReference type="PANTHER" id="PTHR36856">
    <property type="entry name" value="OS07G0175200 PROTEIN"/>
    <property type="match status" value="1"/>
</dbReference>
<evidence type="ECO:0000313" key="3">
    <source>
        <dbReference type="Proteomes" id="UP000026962"/>
    </source>
</evidence>
<proteinExistence type="predicted"/>
<accession>A0A0E0LHQ0</accession>
<reference evidence="2" key="1">
    <citation type="submission" date="2015-04" db="UniProtKB">
        <authorList>
            <consortium name="EnsemblPlants"/>
        </authorList>
    </citation>
    <scope>IDENTIFICATION</scope>
</reference>
<feature type="region of interest" description="Disordered" evidence="1">
    <location>
        <begin position="1"/>
        <end position="21"/>
    </location>
</feature>
<dbReference type="Proteomes" id="UP000026962">
    <property type="component" value="Chromosome 7"/>
</dbReference>
<dbReference type="PANTHER" id="PTHR36856:SF1">
    <property type="entry name" value="OS07G0175200 PROTEIN"/>
    <property type="match status" value="1"/>
</dbReference>
<dbReference type="AlphaFoldDB" id="A0A0E0LHQ0"/>
<evidence type="ECO:0000313" key="2">
    <source>
        <dbReference type="EnsemblPlants" id="OPUNC07G04620.1"/>
    </source>
</evidence>
<dbReference type="OMA" id="TKCKSKI"/>
<reference evidence="2" key="2">
    <citation type="submission" date="2018-05" db="EMBL/GenBank/DDBJ databases">
        <title>OpunRS2 (Oryza punctata Reference Sequence Version 2).</title>
        <authorList>
            <person name="Zhang J."/>
            <person name="Kudrna D."/>
            <person name="Lee S."/>
            <person name="Talag J."/>
            <person name="Welchert J."/>
            <person name="Wing R.A."/>
        </authorList>
    </citation>
    <scope>NUCLEOTIDE SEQUENCE [LARGE SCALE GENOMIC DNA]</scope>
</reference>
<dbReference type="Gramene" id="OPUNC07G04620.1">
    <property type="protein sequence ID" value="OPUNC07G04620.1"/>
    <property type="gene ID" value="OPUNC07G04620"/>
</dbReference>
<evidence type="ECO:0008006" key="4">
    <source>
        <dbReference type="Google" id="ProtNLM"/>
    </source>
</evidence>
<dbReference type="EnsemblPlants" id="OPUNC07G04620.1">
    <property type="protein sequence ID" value="OPUNC07G04620.1"/>
    <property type="gene ID" value="OPUNC07G04620"/>
</dbReference>
<keyword evidence="3" id="KW-1185">Reference proteome</keyword>
<protein>
    <recommendedName>
        <fullName evidence="4">CHCH domain-containing protein</fullName>
    </recommendedName>
</protein>